<sequence>MERSVRHKALLFALLGLAVGLAVFLIQLSNLCFNDPNNTEKIKEECGKEFRRARAAKPNESKALHGDGCRYVFLDVGSNMGIQMRKLFEPALYPLLGWVKRRNKVEISAQHKEVHLAWTAVFDAMFGPPHLRTDPAWGVCAFGFEPNPVHEQKLAELETAYASMGWRSKVFKRTAVGATDGFTFLFRDGDERPGDRFYKEGEHPTSVSASTTRDLGKGGHNVTQVGALSAKRTGDEPMRRQDPVEAVWSSLTLVVIR</sequence>
<organism evidence="2">
    <name type="scientific">Pyramimonas obovata</name>
    <dbReference type="NCBI Taxonomy" id="1411642"/>
    <lineage>
        <taxon>Eukaryota</taxon>
        <taxon>Viridiplantae</taxon>
        <taxon>Chlorophyta</taxon>
        <taxon>Pyramimonadophyceae</taxon>
        <taxon>Pyramimonadales</taxon>
        <taxon>Pyramimonadaceae</taxon>
        <taxon>Pyramimonas</taxon>
        <taxon>Pyramimonas incertae sedis</taxon>
    </lineage>
</organism>
<evidence type="ECO:0000256" key="1">
    <source>
        <dbReference type="SAM" id="MobiDB-lite"/>
    </source>
</evidence>
<dbReference type="AlphaFoldDB" id="A0A7S0WVP7"/>
<name>A0A7S0WVP7_9CHLO</name>
<evidence type="ECO:0000313" key="2">
    <source>
        <dbReference type="EMBL" id="CAD8686622.1"/>
    </source>
</evidence>
<proteinExistence type="predicted"/>
<reference evidence="2" key="1">
    <citation type="submission" date="2021-01" db="EMBL/GenBank/DDBJ databases">
        <authorList>
            <person name="Corre E."/>
            <person name="Pelletier E."/>
            <person name="Niang G."/>
            <person name="Scheremetjew M."/>
            <person name="Finn R."/>
            <person name="Kale V."/>
            <person name="Holt S."/>
            <person name="Cochrane G."/>
            <person name="Meng A."/>
            <person name="Brown T."/>
            <person name="Cohen L."/>
        </authorList>
    </citation>
    <scope>NUCLEOTIDE SEQUENCE</scope>
    <source>
        <strain evidence="2">CCMP722</strain>
    </source>
</reference>
<gene>
    <name evidence="2" type="ORF">POBO1169_LOCUS17785</name>
</gene>
<protein>
    <submittedName>
        <fullName evidence="2">Uncharacterized protein</fullName>
    </submittedName>
</protein>
<feature type="region of interest" description="Disordered" evidence="1">
    <location>
        <begin position="196"/>
        <end position="220"/>
    </location>
</feature>
<accession>A0A7S0WVP7</accession>
<dbReference type="EMBL" id="HBFA01035496">
    <property type="protein sequence ID" value="CAD8686622.1"/>
    <property type="molecule type" value="Transcribed_RNA"/>
</dbReference>